<reference evidence="8" key="2">
    <citation type="submission" date="2020-09" db="EMBL/GenBank/DDBJ databases">
        <authorList>
            <person name="Sun Q."/>
            <person name="Zhou Y."/>
        </authorList>
    </citation>
    <scope>NUCLEOTIDE SEQUENCE</scope>
    <source>
        <strain evidence="8">CGMCC 1.15448</strain>
    </source>
</reference>
<dbReference type="GO" id="GO:0004222">
    <property type="term" value="F:metalloendopeptidase activity"/>
    <property type="evidence" value="ECO:0007669"/>
    <property type="project" value="InterPro"/>
</dbReference>
<keyword evidence="1 6" id="KW-0645">Protease</keyword>
<evidence type="ECO:0000256" key="1">
    <source>
        <dbReference type="ARBA" id="ARBA00022670"/>
    </source>
</evidence>
<evidence type="ECO:0000256" key="5">
    <source>
        <dbReference type="ARBA" id="ARBA00023049"/>
    </source>
</evidence>
<keyword evidence="2" id="KW-0479">Metal-binding</keyword>
<dbReference type="AlphaFoldDB" id="A0A8J2XVA1"/>
<evidence type="ECO:0000259" key="7">
    <source>
        <dbReference type="Pfam" id="PF01435"/>
    </source>
</evidence>
<sequence>MLPEALPYHLKVRDHFKQQQPTWEFFAAARTREEQLVAFQTELLKNTYRFTREADAALYAQIDKAREKLGLDELAVTAYQAQYANDELNASIVYLHQEAHLVFSGAIRERLNEAEMLGVIAHELTHVRLYTMLDGELEVADRIITAIANHPNSEAPYYETARLFKLYTEIYCDRGAYAVLGDTDAVITGLLKIATGLTEVNAANFMSQAESIFTAEPGTQSETPTHPENFIRTRALRLWQEQQDQAEQAITRMIEGRPELDRLDLFSQATLHALTRNLLLEFLQPEQLRSATVLGLAHQYFPDLSWPATTATNTSANPGEGATENIRERLVTALAGAQPSIRDYFSYLLLDFALVDPSLEELLPGRALAFAGEIGLSAVYEPICKKELQLGDKKWQQYKRSHGI</sequence>
<keyword evidence="9" id="KW-1185">Reference proteome</keyword>
<comment type="similarity">
    <text evidence="6">Belongs to the peptidase M48 family.</text>
</comment>
<evidence type="ECO:0000313" key="9">
    <source>
        <dbReference type="Proteomes" id="UP000607559"/>
    </source>
</evidence>
<accession>A0A8J2XVA1</accession>
<dbReference type="EMBL" id="BMJC01000004">
    <property type="protein sequence ID" value="GGB11186.1"/>
    <property type="molecule type" value="Genomic_DNA"/>
</dbReference>
<dbReference type="RefSeq" id="WP_188934716.1">
    <property type="nucleotide sequence ID" value="NZ_BMJC01000004.1"/>
</dbReference>
<dbReference type="GO" id="GO:0046872">
    <property type="term" value="F:metal ion binding"/>
    <property type="evidence" value="ECO:0007669"/>
    <property type="project" value="UniProtKB-KW"/>
</dbReference>
<organism evidence="8 9">
    <name type="scientific">Puia dinghuensis</name>
    <dbReference type="NCBI Taxonomy" id="1792502"/>
    <lineage>
        <taxon>Bacteria</taxon>
        <taxon>Pseudomonadati</taxon>
        <taxon>Bacteroidota</taxon>
        <taxon>Chitinophagia</taxon>
        <taxon>Chitinophagales</taxon>
        <taxon>Chitinophagaceae</taxon>
        <taxon>Puia</taxon>
    </lineage>
</organism>
<feature type="domain" description="Peptidase M48" evidence="7">
    <location>
        <begin position="60"/>
        <end position="238"/>
    </location>
</feature>
<evidence type="ECO:0000313" key="8">
    <source>
        <dbReference type="EMBL" id="GGB11186.1"/>
    </source>
</evidence>
<keyword evidence="5 6" id="KW-0482">Metalloprotease</keyword>
<dbReference type="InterPro" id="IPR001915">
    <property type="entry name" value="Peptidase_M48"/>
</dbReference>
<dbReference type="Proteomes" id="UP000607559">
    <property type="component" value="Unassembled WGS sequence"/>
</dbReference>
<reference evidence="8" key="1">
    <citation type="journal article" date="2014" name="Int. J. Syst. Evol. Microbiol.">
        <title>Complete genome sequence of Corynebacterium casei LMG S-19264T (=DSM 44701T), isolated from a smear-ripened cheese.</title>
        <authorList>
            <consortium name="US DOE Joint Genome Institute (JGI-PGF)"/>
            <person name="Walter F."/>
            <person name="Albersmeier A."/>
            <person name="Kalinowski J."/>
            <person name="Ruckert C."/>
        </authorList>
    </citation>
    <scope>NUCLEOTIDE SEQUENCE</scope>
    <source>
        <strain evidence="8">CGMCC 1.15448</strain>
    </source>
</reference>
<comment type="cofactor">
    <cofactor evidence="6">
        <name>Zn(2+)</name>
        <dbReference type="ChEBI" id="CHEBI:29105"/>
    </cofactor>
    <text evidence="6">Binds 1 zinc ion per subunit.</text>
</comment>
<dbReference type="Gene3D" id="3.30.2010.10">
    <property type="entry name" value="Metalloproteases ('zincins'), catalytic domain"/>
    <property type="match status" value="1"/>
</dbReference>
<name>A0A8J2XVA1_9BACT</name>
<comment type="caution">
    <text evidence="8">The sequence shown here is derived from an EMBL/GenBank/DDBJ whole genome shotgun (WGS) entry which is preliminary data.</text>
</comment>
<dbReference type="Pfam" id="PF01435">
    <property type="entry name" value="Peptidase_M48"/>
    <property type="match status" value="1"/>
</dbReference>
<evidence type="ECO:0000256" key="4">
    <source>
        <dbReference type="ARBA" id="ARBA00022833"/>
    </source>
</evidence>
<dbReference type="GO" id="GO:0006508">
    <property type="term" value="P:proteolysis"/>
    <property type="evidence" value="ECO:0007669"/>
    <property type="project" value="UniProtKB-KW"/>
</dbReference>
<gene>
    <name evidence="8" type="ORF">GCM10011511_38470</name>
</gene>
<keyword evidence="3 6" id="KW-0378">Hydrolase</keyword>
<keyword evidence="4 6" id="KW-0862">Zinc</keyword>
<evidence type="ECO:0000256" key="6">
    <source>
        <dbReference type="RuleBase" id="RU003983"/>
    </source>
</evidence>
<protein>
    <recommendedName>
        <fullName evidence="7">Peptidase M48 domain-containing protein</fullName>
    </recommendedName>
</protein>
<proteinExistence type="inferred from homology"/>
<evidence type="ECO:0000256" key="3">
    <source>
        <dbReference type="ARBA" id="ARBA00022801"/>
    </source>
</evidence>
<evidence type="ECO:0000256" key="2">
    <source>
        <dbReference type="ARBA" id="ARBA00022723"/>
    </source>
</evidence>